<evidence type="ECO:0000313" key="1">
    <source>
        <dbReference type="EMBL" id="QRD05171.1"/>
    </source>
</evidence>
<evidence type="ECO:0000313" key="2">
    <source>
        <dbReference type="Proteomes" id="UP000663193"/>
    </source>
</evidence>
<sequence>MTFDTKRFMTAWTTLTETLILVYPLGLLEDHLMTVDGSPVYVDVPVNLKRWHDVVSFFNVSLRELTKMNDPATMLEESRRVLRGVLMQYEGIDTKRAEKIREFKSVQNWLGGNDEILLVILVLARPLSEAKSSGRESRWHHILKFYEEELIRLEDREPRDALLTSAGALPVILRGYAGIEKEDAIRISKIASVQNYGNGSEEAIEAMIDLLVDLDVQSRG</sequence>
<protein>
    <submittedName>
        <fullName evidence="1">Uncharacterized protein</fullName>
    </submittedName>
</protein>
<dbReference type="KEGG" id="pno:SNOG_11084"/>
<dbReference type="Proteomes" id="UP000663193">
    <property type="component" value="Chromosome 18"/>
</dbReference>
<reference evidence="2" key="1">
    <citation type="journal article" date="2021" name="BMC Genomics">
        <title>Chromosome-level genome assembly and manually-curated proteome of model necrotroph Parastagonospora nodorum Sn15 reveals a genome-wide trove of candidate effector homologs, and redundancy of virulence-related functions within an accessory chromosome.</title>
        <authorList>
            <person name="Bertazzoni S."/>
            <person name="Jones D.A.B."/>
            <person name="Phan H.T."/>
            <person name="Tan K.-C."/>
            <person name="Hane J.K."/>
        </authorList>
    </citation>
    <scope>NUCLEOTIDE SEQUENCE [LARGE SCALE GENOMIC DNA]</scope>
    <source>
        <strain evidence="2">SN15 / ATCC MYA-4574 / FGSC 10173)</strain>
    </source>
</reference>
<name>A0A7U2FKV2_PHANO</name>
<proteinExistence type="predicted"/>
<accession>A0A7U2FKV2</accession>
<dbReference type="AlphaFoldDB" id="A0A7U2FKV2"/>
<keyword evidence="2" id="KW-1185">Reference proteome</keyword>
<dbReference type="EMBL" id="CP069040">
    <property type="protein sequence ID" value="QRD05171.1"/>
    <property type="molecule type" value="Genomic_DNA"/>
</dbReference>
<dbReference type="VEuPathDB" id="FungiDB:JI435_110840"/>
<organism evidence="1 2">
    <name type="scientific">Phaeosphaeria nodorum (strain SN15 / ATCC MYA-4574 / FGSC 10173)</name>
    <name type="common">Glume blotch fungus</name>
    <name type="synonym">Parastagonospora nodorum</name>
    <dbReference type="NCBI Taxonomy" id="321614"/>
    <lineage>
        <taxon>Eukaryota</taxon>
        <taxon>Fungi</taxon>
        <taxon>Dikarya</taxon>
        <taxon>Ascomycota</taxon>
        <taxon>Pezizomycotina</taxon>
        <taxon>Dothideomycetes</taxon>
        <taxon>Pleosporomycetidae</taxon>
        <taxon>Pleosporales</taxon>
        <taxon>Pleosporineae</taxon>
        <taxon>Phaeosphaeriaceae</taxon>
        <taxon>Parastagonospora</taxon>
    </lineage>
</organism>
<dbReference type="RefSeq" id="XP_001801334.1">
    <property type="nucleotide sequence ID" value="XM_001801282.1"/>
</dbReference>
<gene>
    <name evidence="1" type="ORF">JI435_110840</name>
</gene>